<comment type="similarity">
    <text evidence="2">Belongs to the HAM1 NTPase family.</text>
</comment>
<evidence type="ECO:0000256" key="4">
    <source>
        <dbReference type="ARBA" id="ARBA00022723"/>
    </source>
</evidence>
<dbReference type="InterPro" id="IPR020922">
    <property type="entry name" value="dITP/XTP_pyrophosphatase"/>
</dbReference>
<dbReference type="CDD" id="cd00515">
    <property type="entry name" value="HAM1"/>
    <property type="match status" value="1"/>
</dbReference>
<dbReference type="PANTHER" id="PTHR11067:SF9">
    <property type="entry name" value="INOSINE TRIPHOSPHATE PYROPHOSPHATASE"/>
    <property type="match status" value="1"/>
</dbReference>
<dbReference type="GO" id="GO:0035870">
    <property type="term" value="F:dITP diphosphatase activity"/>
    <property type="evidence" value="ECO:0007669"/>
    <property type="project" value="RHEA"/>
</dbReference>
<organism evidence="17">
    <name type="scientific">hydrothermal vent metagenome</name>
    <dbReference type="NCBI Taxonomy" id="652676"/>
    <lineage>
        <taxon>unclassified sequences</taxon>
        <taxon>metagenomes</taxon>
        <taxon>ecological metagenomes</taxon>
    </lineage>
</organism>
<evidence type="ECO:0000256" key="7">
    <source>
        <dbReference type="ARBA" id="ARBA00022842"/>
    </source>
</evidence>
<dbReference type="Gene3D" id="3.90.950.10">
    <property type="match status" value="1"/>
</dbReference>
<keyword evidence="7" id="KW-0460">Magnesium</keyword>
<evidence type="ECO:0000256" key="14">
    <source>
        <dbReference type="ARBA" id="ARBA00078805"/>
    </source>
</evidence>
<evidence type="ECO:0000256" key="13">
    <source>
        <dbReference type="ARBA" id="ARBA00075987"/>
    </source>
</evidence>
<evidence type="ECO:0000256" key="5">
    <source>
        <dbReference type="ARBA" id="ARBA00022741"/>
    </source>
</evidence>
<dbReference type="InterPro" id="IPR002637">
    <property type="entry name" value="RdgB/HAM1"/>
</dbReference>
<evidence type="ECO:0000256" key="10">
    <source>
        <dbReference type="ARBA" id="ARBA00052017"/>
    </source>
</evidence>
<dbReference type="GO" id="GO:0000166">
    <property type="term" value="F:nucleotide binding"/>
    <property type="evidence" value="ECO:0007669"/>
    <property type="project" value="UniProtKB-KW"/>
</dbReference>
<sequence>MSKLKLVFATNNQNKLKEVQAILTNFEIVSLADIHCFEDIPETAETLEGNAIIKANFITKKYGLNCFADDTGLEVEALNNEPGVYSARYAGEENSAEKNMKKLLNKLGDNSNRNAQFRTAIALNINGKQHVFEGVCKGTILKEKQGKSGFGYDPIFMPNGYKKSFAEMGLTEKSTISHRGKAMKKLINFLAEHS</sequence>
<evidence type="ECO:0000256" key="15">
    <source>
        <dbReference type="ARBA" id="ARBA00083186"/>
    </source>
</evidence>
<dbReference type="AlphaFoldDB" id="A0A3B0V3C7"/>
<dbReference type="GO" id="GO:0005829">
    <property type="term" value="C:cytosol"/>
    <property type="evidence" value="ECO:0007669"/>
    <property type="project" value="TreeGrafter"/>
</dbReference>
<dbReference type="EC" id="3.6.1.66" evidence="11"/>
<dbReference type="GO" id="GO:0009146">
    <property type="term" value="P:purine nucleoside triphosphate catabolic process"/>
    <property type="evidence" value="ECO:0007669"/>
    <property type="project" value="UniProtKB-ARBA"/>
</dbReference>
<evidence type="ECO:0000313" key="17">
    <source>
        <dbReference type="EMBL" id="VAW26466.1"/>
    </source>
</evidence>
<dbReference type="NCBIfam" id="NF011398">
    <property type="entry name" value="PRK14823.1"/>
    <property type="match status" value="1"/>
</dbReference>
<dbReference type="GO" id="GO:0036222">
    <property type="term" value="F:XTP diphosphatase activity"/>
    <property type="evidence" value="ECO:0007669"/>
    <property type="project" value="UniProtKB-ARBA"/>
</dbReference>
<dbReference type="GO" id="GO:0036220">
    <property type="term" value="F:ITP diphosphatase activity"/>
    <property type="evidence" value="ECO:0007669"/>
    <property type="project" value="UniProtKB-EC"/>
</dbReference>
<evidence type="ECO:0000256" key="8">
    <source>
        <dbReference type="ARBA" id="ARBA00023080"/>
    </source>
</evidence>
<dbReference type="GO" id="GO:0017111">
    <property type="term" value="F:ribonucleoside triphosphate phosphatase activity"/>
    <property type="evidence" value="ECO:0007669"/>
    <property type="project" value="InterPro"/>
</dbReference>
<keyword evidence="4" id="KW-0479">Metal-binding</keyword>
<dbReference type="InterPro" id="IPR029001">
    <property type="entry name" value="ITPase-like_fam"/>
</dbReference>
<evidence type="ECO:0000256" key="16">
    <source>
        <dbReference type="ARBA" id="ARBA00083635"/>
    </source>
</evidence>
<dbReference type="FunFam" id="3.90.950.10:FF:000001">
    <property type="entry name" value="dITP/XTP pyrophosphatase"/>
    <property type="match status" value="1"/>
</dbReference>
<evidence type="ECO:0000256" key="12">
    <source>
        <dbReference type="ARBA" id="ARBA00071289"/>
    </source>
</evidence>
<dbReference type="SUPFAM" id="SSF52972">
    <property type="entry name" value="ITPase-like"/>
    <property type="match status" value="1"/>
</dbReference>
<gene>
    <name evidence="17" type="ORF">MNBD_BACTEROID04-22</name>
</gene>
<evidence type="ECO:0000256" key="1">
    <source>
        <dbReference type="ARBA" id="ARBA00001946"/>
    </source>
</evidence>
<accession>A0A3B0V3C7</accession>
<evidence type="ECO:0000256" key="11">
    <source>
        <dbReference type="ARBA" id="ARBA00066468"/>
    </source>
</evidence>
<dbReference type="EMBL" id="UOER01000600">
    <property type="protein sequence ID" value="VAW26466.1"/>
    <property type="molecule type" value="Genomic_DNA"/>
</dbReference>
<comment type="catalytic activity">
    <reaction evidence="9">
        <text>dITP + H2O = dIMP + diphosphate + H(+)</text>
        <dbReference type="Rhea" id="RHEA:28342"/>
        <dbReference type="ChEBI" id="CHEBI:15377"/>
        <dbReference type="ChEBI" id="CHEBI:15378"/>
        <dbReference type="ChEBI" id="CHEBI:33019"/>
        <dbReference type="ChEBI" id="CHEBI:61194"/>
        <dbReference type="ChEBI" id="CHEBI:61382"/>
        <dbReference type="EC" id="3.6.1.66"/>
    </reaction>
</comment>
<keyword evidence="5" id="KW-0547">Nucleotide-binding</keyword>
<keyword evidence="6 17" id="KW-0378">Hydrolase</keyword>
<dbReference type="HAMAP" id="MF_01405">
    <property type="entry name" value="Non_canon_purine_NTPase"/>
    <property type="match status" value="1"/>
</dbReference>
<dbReference type="Pfam" id="PF01725">
    <property type="entry name" value="Ham1p_like"/>
    <property type="match status" value="1"/>
</dbReference>
<dbReference type="GO" id="GO:0046872">
    <property type="term" value="F:metal ion binding"/>
    <property type="evidence" value="ECO:0007669"/>
    <property type="project" value="UniProtKB-KW"/>
</dbReference>
<comment type="catalytic activity">
    <reaction evidence="10">
        <text>XTP + H2O = XMP + diphosphate + H(+)</text>
        <dbReference type="Rhea" id="RHEA:28610"/>
        <dbReference type="ChEBI" id="CHEBI:15377"/>
        <dbReference type="ChEBI" id="CHEBI:15378"/>
        <dbReference type="ChEBI" id="CHEBI:33019"/>
        <dbReference type="ChEBI" id="CHEBI:57464"/>
        <dbReference type="ChEBI" id="CHEBI:61314"/>
        <dbReference type="EC" id="3.6.1.66"/>
    </reaction>
</comment>
<protein>
    <recommendedName>
        <fullName evidence="12">dITP/XTP pyrophosphatase</fullName>
        <ecNumber evidence="11">3.6.1.66</ecNumber>
    </recommendedName>
    <alternativeName>
        <fullName evidence="13">Non-canonical purine NTP pyrophosphatase</fullName>
    </alternativeName>
    <alternativeName>
        <fullName evidence="14">Non-standard purine NTP pyrophosphatase</fullName>
    </alternativeName>
    <alternativeName>
        <fullName evidence="16">Nucleoside-triphosphate diphosphatase</fullName>
    </alternativeName>
    <alternativeName>
        <fullName evidence="15">Nucleoside-triphosphate pyrophosphatase</fullName>
    </alternativeName>
</protein>
<evidence type="ECO:0000256" key="2">
    <source>
        <dbReference type="ARBA" id="ARBA00008023"/>
    </source>
</evidence>
<evidence type="ECO:0000256" key="6">
    <source>
        <dbReference type="ARBA" id="ARBA00022801"/>
    </source>
</evidence>
<dbReference type="PANTHER" id="PTHR11067">
    <property type="entry name" value="INOSINE TRIPHOSPHATE PYROPHOSPHATASE/HAM1 PROTEIN"/>
    <property type="match status" value="1"/>
</dbReference>
<comment type="subunit">
    <text evidence="3">Homodimer.</text>
</comment>
<comment type="cofactor">
    <cofactor evidence="1">
        <name>Mg(2+)</name>
        <dbReference type="ChEBI" id="CHEBI:18420"/>
    </cofactor>
</comment>
<evidence type="ECO:0000256" key="9">
    <source>
        <dbReference type="ARBA" id="ARBA00051875"/>
    </source>
</evidence>
<reference evidence="17" key="1">
    <citation type="submission" date="2018-06" db="EMBL/GenBank/DDBJ databases">
        <authorList>
            <person name="Zhirakovskaya E."/>
        </authorList>
    </citation>
    <scope>NUCLEOTIDE SEQUENCE</scope>
</reference>
<dbReference type="GO" id="GO:0009117">
    <property type="term" value="P:nucleotide metabolic process"/>
    <property type="evidence" value="ECO:0007669"/>
    <property type="project" value="UniProtKB-KW"/>
</dbReference>
<proteinExistence type="inferred from homology"/>
<evidence type="ECO:0000256" key="3">
    <source>
        <dbReference type="ARBA" id="ARBA00011738"/>
    </source>
</evidence>
<keyword evidence="8" id="KW-0546">Nucleotide metabolism</keyword>
<dbReference type="NCBIfam" id="TIGR00042">
    <property type="entry name" value="RdgB/HAM1 family non-canonical purine NTP pyrophosphatase"/>
    <property type="match status" value="1"/>
</dbReference>
<name>A0A3B0V3C7_9ZZZZ</name>